<dbReference type="Proteomes" id="UP000034137">
    <property type="component" value="Unassembled WGS sequence"/>
</dbReference>
<evidence type="ECO:0000313" key="3">
    <source>
        <dbReference type="Proteomes" id="UP000034137"/>
    </source>
</evidence>
<feature type="transmembrane region" description="Helical" evidence="1">
    <location>
        <begin position="25"/>
        <end position="44"/>
    </location>
</feature>
<keyword evidence="1" id="KW-1133">Transmembrane helix</keyword>
<feature type="transmembrane region" description="Helical" evidence="1">
    <location>
        <begin position="56"/>
        <end position="76"/>
    </location>
</feature>
<accession>A0A0G0Q0N3</accession>
<keyword evidence="1" id="KW-0472">Membrane</keyword>
<evidence type="ECO:0000256" key="1">
    <source>
        <dbReference type="SAM" id="Phobius"/>
    </source>
</evidence>
<evidence type="ECO:0000313" key="2">
    <source>
        <dbReference type="EMBL" id="KKR33718.1"/>
    </source>
</evidence>
<dbReference type="EMBL" id="LBXO01000004">
    <property type="protein sequence ID" value="KKR33718.1"/>
    <property type="molecule type" value="Genomic_DNA"/>
</dbReference>
<comment type="caution">
    <text evidence="2">The sequence shown here is derived from an EMBL/GenBank/DDBJ whole genome shotgun (WGS) entry which is preliminary data.</text>
</comment>
<name>A0A0G0Q0N3_9BACT</name>
<gene>
    <name evidence="2" type="ORF">UT64_C0004G0025</name>
</gene>
<protein>
    <submittedName>
        <fullName evidence="2">Uncharacterized protein</fullName>
    </submittedName>
</protein>
<keyword evidence="1" id="KW-0812">Transmembrane</keyword>
<feature type="transmembrane region" description="Helical" evidence="1">
    <location>
        <begin position="82"/>
        <end position="103"/>
    </location>
</feature>
<organism evidence="2 3">
    <name type="scientific">Candidatus Falkowbacteria bacterium GW2011_GWF2_39_8</name>
    <dbReference type="NCBI Taxonomy" id="1618642"/>
    <lineage>
        <taxon>Bacteria</taxon>
        <taxon>Candidatus Falkowiibacteriota</taxon>
    </lineage>
</organism>
<reference evidence="2 3" key="1">
    <citation type="journal article" date="2015" name="Nature">
        <title>rRNA introns, odd ribosomes, and small enigmatic genomes across a large radiation of phyla.</title>
        <authorList>
            <person name="Brown C.T."/>
            <person name="Hug L.A."/>
            <person name="Thomas B.C."/>
            <person name="Sharon I."/>
            <person name="Castelle C.J."/>
            <person name="Singh A."/>
            <person name="Wilkins M.J."/>
            <person name="Williams K.H."/>
            <person name="Banfield J.F."/>
        </authorList>
    </citation>
    <scope>NUCLEOTIDE SEQUENCE [LARGE SCALE GENOMIC DNA]</scope>
</reference>
<dbReference type="AlphaFoldDB" id="A0A0G0Q0N3"/>
<proteinExistence type="predicted"/>
<sequence length="128" mass="15176">MKNFFTLDFWFNIRPGELLGSSLKALVLLVILLVAATLVSGSLKKRKGLYRKTWERLFNFFTTNAVIGLLLLFFTYETVLFLSARFWFLLWALEIIVWLGFIYKQAKELPKLKEQREAENKYKQYLPK</sequence>